<dbReference type="SUPFAM" id="SSF48208">
    <property type="entry name" value="Six-hairpin glycosidases"/>
    <property type="match status" value="1"/>
</dbReference>
<sequence length="672" mass="75274">MPRPLAALLTALAALAPVPAPAAIDTHRVATAHYGNDAPWYEARIPFFESADPAIDRVYYYRWMIVRAHQRDLGERGFITTEFLDDVGWQLEPWASLNDATGFHLGEARWMHDRRPADDYIAFMYTGGNDRHFTDYLAASVYDRYLVDGDRAAAIRHLPAMRTLYTQWDDHFDAARGLYWVEPLLDATEYTISSIDASGGLDGFTGGDAFRPSINAYMVANARAIARLSRLAGEEPAIAADYDRRAATLAGRMEEALFIPALGHFADRHRSTNAHVRAFAPIRGRELVGYLPWTFDVARDDPQLAAAWRHLLSAEELGGRFGMRTVEPSYEHYMRQYRYDGGGHDGGRRECQWNGPVWPYQTTQVLTGMANLLDHYRHSPVTRGDYLRLLRQYTALHQQGGRLDLEENYEPDTGLPIVGLARSHHYFHSGYVDLILTGLVGIRPRADDVLEVNPLLPAAGEPQALAWFRVQDVPYHGHRVAVTWDADGSHYGRRGLAIEVDGREVARRPGLERIVLPLRRAALPAIERPVDRAVQLVRGAFPKGSASTGTDAEKVHDAIDGRVWFMPELGNGWSSAPAPAAQWYAVDFGKPVSLSRAELAFFADGGRYAVPRGYRVQAWVDGTWQDLRARADAPLANGITHARWPATTTSRVRVTFDLAPNRAMRLVELKLF</sequence>
<dbReference type="RefSeq" id="WP_168135056.1">
    <property type="nucleotide sequence ID" value="NZ_JAAVJH010000007.1"/>
</dbReference>
<name>A0ABX1CU40_9SPHN</name>
<feature type="domain" description="F5/8 type C" evidence="2">
    <location>
        <begin position="529"/>
        <end position="672"/>
    </location>
</feature>
<evidence type="ECO:0000313" key="3">
    <source>
        <dbReference type="EMBL" id="NJR79505.1"/>
    </source>
</evidence>
<dbReference type="InterPro" id="IPR054491">
    <property type="entry name" value="MGH1-like_GH"/>
</dbReference>
<dbReference type="Gene3D" id="1.50.10.10">
    <property type="match status" value="1"/>
</dbReference>
<accession>A0ABX1CU40</accession>
<dbReference type="Pfam" id="PF00754">
    <property type="entry name" value="F5_F8_type_C"/>
    <property type="match status" value="1"/>
</dbReference>
<dbReference type="InterPro" id="IPR012341">
    <property type="entry name" value="6hp_glycosidase-like_sf"/>
</dbReference>
<feature type="chain" id="PRO_5047465328" evidence="1">
    <location>
        <begin position="23"/>
        <end position="672"/>
    </location>
</feature>
<protein>
    <submittedName>
        <fullName evidence="3">Discoidin domain-containing protein</fullName>
    </submittedName>
</protein>
<dbReference type="InterPro" id="IPR000421">
    <property type="entry name" value="FA58C"/>
</dbReference>
<proteinExistence type="predicted"/>
<dbReference type="Pfam" id="PF03633">
    <property type="entry name" value="Glyco_hydro_65C"/>
    <property type="match status" value="1"/>
</dbReference>
<comment type="caution">
    <text evidence="3">The sequence shown here is derived from an EMBL/GenBank/DDBJ whole genome shotgun (WGS) entry which is preliminary data.</text>
</comment>
<feature type="signal peptide" evidence="1">
    <location>
        <begin position="1"/>
        <end position="22"/>
    </location>
</feature>
<dbReference type="Gene3D" id="2.60.120.260">
    <property type="entry name" value="Galactose-binding domain-like"/>
    <property type="match status" value="1"/>
</dbReference>
<organism evidence="3 4">
    <name type="scientific">Sphingomonas corticis</name>
    <dbReference type="NCBI Taxonomy" id="2722791"/>
    <lineage>
        <taxon>Bacteria</taxon>
        <taxon>Pseudomonadati</taxon>
        <taxon>Pseudomonadota</taxon>
        <taxon>Alphaproteobacteria</taxon>
        <taxon>Sphingomonadales</taxon>
        <taxon>Sphingomonadaceae</taxon>
        <taxon>Sphingomonas</taxon>
    </lineage>
</organism>
<evidence type="ECO:0000259" key="2">
    <source>
        <dbReference type="PROSITE" id="PS50022"/>
    </source>
</evidence>
<dbReference type="Proteomes" id="UP000732399">
    <property type="component" value="Unassembled WGS sequence"/>
</dbReference>
<dbReference type="Pfam" id="PF22422">
    <property type="entry name" value="MGH1-like_GH"/>
    <property type="match status" value="1"/>
</dbReference>
<reference evidence="3 4" key="1">
    <citation type="submission" date="2020-03" db="EMBL/GenBank/DDBJ databases">
        <authorList>
            <person name="Wang L."/>
            <person name="He N."/>
            <person name="Li Y."/>
            <person name="Fang Y."/>
            <person name="Zhang F."/>
        </authorList>
    </citation>
    <scope>NUCLEOTIDE SEQUENCE [LARGE SCALE GENOMIC DNA]</scope>
    <source>
        <strain evidence="3 4">36D10-4-7</strain>
    </source>
</reference>
<gene>
    <name evidence="3" type="ORF">HBH26_13020</name>
</gene>
<keyword evidence="1" id="KW-0732">Signal</keyword>
<dbReference type="InterPro" id="IPR005194">
    <property type="entry name" value="Glyco_hydro_65_C"/>
</dbReference>
<evidence type="ECO:0000313" key="4">
    <source>
        <dbReference type="Proteomes" id="UP000732399"/>
    </source>
</evidence>
<dbReference type="InterPro" id="IPR008928">
    <property type="entry name" value="6-hairpin_glycosidase_sf"/>
</dbReference>
<dbReference type="EMBL" id="JAAVJH010000007">
    <property type="protein sequence ID" value="NJR79505.1"/>
    <property type="molecule type" value="Genomic_DNA"/>
</dbReference>
<dbReference type="InterPro" id="IPR008979">
    <property type="entry name" value="Galactose-bd-like_sf"/>
</dbReference>
<dbReference type="PROSITE" id="PS50022">
    <property type="entry name" value="FA58C_3"/>
    <property type="match status" value="1"/>
</dbReference>
<dbReference type="SUPFAM" id="SSF49785">
    <property type="entry name" value="Galactose-binding domain-like"/>
    <property type="match status" value="1"/>
</dbReference>
<keyword evidence="4" id="KW-1185">Reference proteome</keyword>
<evidence type="ECO:0000256" key="1">
    <source>
        <dbReference type="SAM" id="SignalP"/>
    </source>
</evidence>